<dbReference type="Proteomes" id="UP000252271">
    <property type="component" value="Segment"/>
</dbReference>
<evidence type="ECO:0000256" key="1">
    <source>
        <dbReference type="SAM" id="MobiDB-lite"/>
    </source>
</evidence>
<feature type="region of interest" description="Disordered" evidence="1">
    <location>
        <begin position="326"/>
        <end position="355"/>
    </location>
</feature>
<protein>
    <recommendedName>
        <fullName evidence="2">Glycine-rich domain-containing protein</fullName>
    </recommendedName>
</protein>
<evidence type="ECO:0000313" key="3">
    <source>
        <dbReference type="EMBL" id="AXC38105.1"/>
    </source>
</evidence>
<dbReference type="EMBL" id="MH399781">
    <property type="protein sequence ID" value="AXC38105.1"/>
    <property type="molecule type" value="Genomic_DNA"/>
</dbReference>
<evidence type="ECO:0000259" key="2">
    <source>
        <dbReference type="Pfam" id="PF21722"/>
    </source>
</evidence>
<dbReference type="InterPro" id="IPR049304">
    <property type="entry name" value="Gly_rich_dom"/>
</dbReference>
<evidence type="ECO:0000313" key="4">
    <source>
        <dbReference type="Proteomes" id="UP000252271"/>
    </source>
</evidence>
<feature type="domain" description="Glycine-rich" evidence="2">
    <location>
        <begin position="172"/>
        <end position="312"/>
    </location>
</feature>
<organism evidence="3 4">
    <name type="scientific">Gordonia phage Nadeem</name>
    <dbReference type="NCBI Taxonomy" id="2250369"/>
    <lineage>
        <taxon>Viruses</taxon>
        <taxon>Duplodnaviria</taxon>
        <taxon>Heunggongvirae</taxon>
        <taxon>Uroviricota</taxon>
        <taxon>Caudoviricetes</taxon>
        <taxon>Betterkatzvirus</taxon>
        <taxon>Betterkatzvirus betterkatz</taxon>
    </lineage>
</organism>
<dbReference type="Pfam" id="PF21722">
    <property type="entry name" value="Gly_rich_2"/>
    <property type="match status" value="1"/>
</dbReference>
<sequence length="355" mass="34694">MWSPDGPTPDRITWPGWSEQGPAPADGDTRLGWYNVPHHLAGDDGLGDDLAAAVARLVGRDAGLGDGTATVRPRVAGRSTAIGDDRAILRGRLSLLESATGDDLARIGLRRVDSGLGDDLATARARLAGRDSGIGSDRSAARARLLGRDSGAGGDLAIAAFSPAGPNIATITAVGTTIVPIPVWCRYVDVVLLGAGGGGGGHAGASILIGKGGAAGIWMTATLERGVDFPSLATHLLFTVGNGGSGSTSNGGNGFSGGDTTLHIDDALWLSAGGGSGGLGNQPAPVTGGGSPGNVTYADTTHVGGIGGSGGTGSVNATAGGAPGAGGGGAGGGFINPRREGGAGARGQAWYRARQ</sequence>
<gene>
    <name evidence="3" type="primary">27</name>
    <name evidence="3" type="ORF">SEA_NADEEM_27</name>
</gene>
<name>A0A2Z5HD89_9CAUD</name>
<proteinExistence type="predicted"/>
<feature type="region of interest" description="Disordered" evidence="1">
    <location>
        <begin position="1"/>
        <end position="26"/>
    </location>
</feature>
<accession>A0A2Z5HD89</accession>
<reference evidence="4" key="1">
    <citation type="submission" date="2018-05" db="EMBL/GenBank/DDBJ databases">
        <authorList>
            <person name="Agudelo C."/>
            <person name="Belgraves K."/>
            <person name="Bryant B."/>
            <person name="Burch A."/>
            <person name="Burrows Z."/>
            <person name="Douthitt C."/>
            <person name="Delaflor Y."/>
            <person name="Durden S."/>
            <person name="Esquivel A."/>
            <person name="Garofalo J."/>
            <person name="Grace R."/>
            <person name="Kronk J."/>
            <person name="Krumfolz S."/>
            <person name="Kuiack J."/>
            <person name="Lindo R."/>
            <person name="Noel R."/>
            <person name="Norus J."/>
            <person name="Parks M."/>
            <person name="Rahmoune A."/>
            <person name="Rivera D."/>
            <person name="Rodriguez J."/>
            <person name="Thompson S."/>
            <person name="Vasquez J."/>
            <person name="Vosburg C."/>
            <person name="Wiersma-Koch H."/>
            <person name="D'Elia T."/>
            <person name="Garlena R.A."/>
            <person name="Russell D.A."/>
            <person name="Pope W.H."/>
            <person name="Jacobs-Sera D."/>
            <person name="Hatfull G.F."/>
        </authorList>
    </citation>
    <scope>NUCLEOTIDE SEQUENCE [LARGE SCALE GENOMIC DNA]</scope>
</reference>